<keyword evidence="8" id="KW-0808">Transferase</keyword>
<comment type="cofactor">
    <cofactor evidence="3">
        <name>thiamine diphosphate</name>
        <dbReference type="ChEBI" id="CHEBI:58937"/>
    </cofactor>
</comment>
<gene>
    <name evidence="8" type="ORF">FJY68_00945</name>
</gene>
<dbReference type="InterPro" id="IPR009014">
    <property type="entry name" value="Transketo_C/PFOR_II"/>
</dbReference>
<dbReference type="Pfam" id="PF02779">
    <property type="entry name" value="Transket_pyr"/>
    <property type="match status" value="1"/>
</dbReference>
<dbReference type="AlphaFoldDB" id="A0A937XEZ9"/>
<evidence type="ECO:0000313" key="8">
    <source>
        <dbReference type="EMBL" id="MBM3330398.1"/>
    </source>
</evidence>
<dbReference type="NCBIfam" id="NF004559">
    <property type="entry name" value="PRK05899.2-5"/>
    <property type="match status" value="1"/>
</dbReference>
<comment type="caution">
    <text evidence="8">The sequence shown here is derived from an EMBL/GenBank/DDBJ whole genome shotgun (WGS) entry which is preliminary data.</text>
</comment>
<dbReference type="SUPFAM" id="SSF52922">
    <property type="entry name" value="TK C-terminal domain-like"/>
    <property type="match status" value="1"/>
</dbReference>
<dbReference type="SUPFAM" id="SSF52518">
    <property type="entry name" value="Thiamin diphosphate-binding fold (THDP-binding)"/>
    <property type="match status" value="2"/>
</dbReference>
<feature type="compositionally biased region" description="Basic residues" evidence="6">
    <location>
        <begin position="693"/>
        <end position="703"/>
    </location>
</feature>
<dbReference type="Pfam" id="PF00456">
    <property type="entry name" value="Transketolase_N"/>
    <property type="match status" value="1"/>
</dbReference>
<dbReference type="CDD" id="cd02012">
    <property type="entry name" value="TPP_TK"/>
    <property type="match status" value="1"/>
</dbReference>
<feature type="domain" description="Transketolase-like pyrimidine-binding" evidence="7">
    <location>
        <begin position="332"/>
        <end position="500"/>
    </location>
</feature>
<evidence type="ECO:0000259" key="7">
    <source>
        <dbReference type="SMART" id="SM00861"/>
    </source>
</evidence>
<evidence type="ECO:0000256" key="5">
    <source>
        <dbReference type="ARBA" id="ARBA00023052"/>
    </source>
</evidence>
<dbReference type="FunFam" id="3.40.50.970:FF:000129">
    <property type="entry name" value="Transketolase"/>
    <property type="match status" value="1"/>
</dbReference>
<dbReference type="InterPro" id="IPR005475">
    <property type="entry name" value="Transketolase-like_Pyr-bd"/>
</dbReference>
<feature type="region of interest" description="Disordered" evidence="6">
    <location>
        <begin position="669"/>
        <end position="703"/>
    </location>
</feature>
<dbReference type="InterPro" id="IPR051157">
    <property type="entry name" value="PDH/Transketolase"/>
</dbReference>
<dbReference type="SMART" id="SM00861">
    <property type="entry name" value="Transket_pyr"/>
    <property type="match status" value="1"/>
</dbReference>
<dbReference type="EMBL" id="VGIR01000002">
    <property type="protein sequence ID" value="MBM3330398.1"/>
    <property type="molecule type" value="Genomic_DNA"/>
</dbReference>
<accession>A0A937XEZ9</accession>
<dbReference type="InterPro" id="IPR005474">
    <property type="entry name" value="Transketolase_N"/>
</dbReference>
<dbReference type="PANTHER" id="PTHR43825:SF1">
    <property type="entry name" value="TRANSKETOLASE-LIKE PYRIMIDINE-BINDING DOMAIN-CONTAINING PROTEIN"/>
    <property type="match status" value="1"/>
</dbReference>
<dbReference type="Gene3D" id="3.40.50.920">
    <property type="match status" value="1"/>
</dbReference>
<dbReference type="Proteomes" id="UP000779900">
    <property type="component" value="Unassembled WGS sequence"/>
</dbReference>
<dbReference type="InterPro" id="IPR029061">
    <property type="entry name" value="THDP-binding"/>
</dbReference>
<evidence type="ECO:0000256" key="1">
    <source>
        <dbReference type="ARBA" id="ARBA00001936"/>
    </source>
</evidence>
<protein>
    <submittedName>
        <fullName evidence="8">Transketolase</fullName>
        <ecNumber evidence="8">2.2.1.1</ecNumber>
    </submittedName>
</protein>
<comment type="similarity">
    <text evidence="4">Belongs to the transketolase family.</text>
</comment>
<proteinExistence type="inferred from homology"/>
<evidence type="ECO:0000256" key="2">
    <source>
        <dbReference type="ARBA" id="ARBA00001946"/>
    </source>
</evidence>
<dbReference type="GO" id="GO:0004802">
    <property type="term" value="F:transketolase activity"/>
    <property type="evidence" value="ECO:0007669"/>
    <property type="project" value="UniProtKB-EC"/>
</dbReference>
<dbReference type="PANTHER" id="PTHR43825">
    <property type="entry name" value="PYRUVATE DEHYDROGENASE E1 COMPONENT"/>
    <property type="match status" value="1"/>
</dbReference>
<reference evidence="8" key="1">
    <citation type="submission" date="2019-03" db="EMBL/GenBank/DDBJ databases">
        <title>Lake Tanganyika Metagenome-Assembled Genomes (MAGs).</title>
        <authorList>
            <person name="Tran P."/>
        </authorList>
    </citation>
    <scope>NUCLEOTIDE SEQUENCE</scope>
    <source>
        <strain evidence="8">K_DeepCast_150m_m2_040</strain>
    </source>
</reference>
<dbReference type="CDD" id="cd07033">
    <property type="entry name" value="TPP_PYR_DXS_TK_like"/>
    <property type="match status" value="1"/>
</dbReference>
<evidence type="ECO:0000256" key="6">
    <source>
        <dbReference type="SAM" id="MobiDB-lite"/>
    </source>
</evidence>
<keyword evidence="5" id="KW-0786">Thiamine pyrophosphate</keyword>
<dbReference type="Gene3D" id="3.40.50.970">
    <property type="match status" value="2"/>
</dbReference>
<dbReference type="EC" id="2.2.1.1" evidence="8"/>
<dbReference type="GO" id="GO:0005737">
    <property type="term" value="C:cytoplasm"/>
    <property type="evidence" value="ECO:0007669"/>
    <property type="project" value="UniProtKB-ARBA"/>
</dbReference>
<evidence type="ECO:0000256" key="4">
    <source>
        <dbReference type="ARBA" id="ARBA00007131"/>
    </source>
</evidence>
<name>A0A937XEZ9_UNCW3</name>
<sequence>MPIVDSKAGTHGKTAGMGELVQSANMMRGYDLVALCAAGSGHAGGTLSIMDITAALYLAVARHDPKNPDWPDRDRVVWSAGHKAPSLYLGLGISGYFPIEDVVLLRKLYSPFQGHPHWLKLPGVEVSSGSLGQGLSVANGIARAGRMDKKNYRVYCITGDGEHQEGQVWEAVMEAAAWGLDNLCCIIDRNRLQIDGLVKDVMNIEPITDKYRAFGWNVIEIDGHNMQQILKAFEKAALTKGQPTVIVANTTKGKGVEFMENQAGWHGKAPNKQQLVEALKQLSLDFRIDYDKLLKKAADYQNDVTARLMAKVPKFGKDYFWNRQATMKVEMKSTRVGFGDALAEAGADKRTVAIGADISGSIAISRFFECDAERCDRWISVGIAEQSGTAFAGGLAREGKLPVFGTYGVFAAGRNLDQIRTTICYGNFDVLIVGAHGGVSVGPDGATHQALEDLFQICGLPNMQVGVPCDALETRRATEQMLLHLKGPKYLRFAREATPVITRTDTPYVWGVPNVYRYRGEKPNFIDAFEVKLATDYASENENLTIVACGPMVPEALRAAWILKEDFGLETRVINMHTLKPFNPPALVQAALETGIVVTAEEHQVGGLANWVSHALHVAPELYGHPVAFGAIGVKDRFGESGQPWELMWEFEVSGEHVAAKAKELHDFVHAPKAKPKAAPKPVAKKPAPPKKPVAKKAKPAAE</sequence>
<dbReference type="Pfam" id="PF02780">
    <property type="entry name" value="Transketolase_C"/>
    <property type="match status" value="1"/>
</dbReference>
<evidence type="ECO:0000256" key="3">
    <source>
        <dbReference type="ARBA" id="ARBA00001964"/>
    </source>
</evidence>
<evidence type="ECO:0000313" key="9">
    <source>
        <dbReference type="Proteomes" id="UP000779900"/>
    </source>
</evidence>
<organism evidence="8 9">
    <name type="scientific">candidate division WOR-3 bacterium</name>
    <dbReference type="NCBI Taxonomy" id="2052148"/>
    <lineage>
        <taxon>Bacteria</taxon>
        <taxon>Bacteria division WOR-3</taxon>
    </lineage>
</organism>
<dbReference type="InterPro" id="IPR033248">
    <property type="entry name" value="Transketolase_C"/>
</dbReference>
<comment type="cofactor">
    <cofactor evidence="1">
        <name>Mn(2+)</name>
        <dbReference type="ChEBI" id="CHEBI:29035"/>
    </cofactor>
</comment>
<comment type="cofactor">
    <cofactor evidence="2">
        <name>Mg(2+)</name>
        <dbReference type="ChEBI" id="CHEBI:18420"/>
    </cofactor>
</comment>